<protein>
    <submittedName>
        <fullName evidence="9">ABC transporter permease subunit</fullName>
    </submittedName>
</protein>
<evidence type="ECO:0000256" key="4">
    <source>
        <dbReference type="ARBA" id="ARBA00022692"/>
    </source>
</evidence>
<evidence type="ECO:0000313" key="10">
    <source>
        <dbReference type="Proteomes" id="UP001260872"/>
    </source>
</evidence>
<reference evidence="10" key="1">
    <citation type="submission" date="2023-07" db="EMBL/GenBank/DDBJ databases">
        <title>Description of three actinobacteria isolated from air of manufacturing shop in a pharmaceutical factory.</title>
        <authorList>
            <person name="Zhang D.-F."/>
        </authorList>
    </citation>
    <scope>NUCLEOTIDE SEQUENCE [LARGE SCALE GENOMIC DNA]</scope>
    <source>
        <strain evidence="10">CCTCC AB 207010</strain>
    </source>
</reference>
<evidence type="ECO:0000313" key="9">
    <source>
        <dbReference type="EMBL" id="MDR5712512.1"/>
    </source>
</evidence>
<name>A0ABU1FV15_9MICC</name>
<feature type="transmembrane region" description="Helical" evidence="7">
    <location>
        <begin position="79"/>
        <end position="105"/>
    </location>
</feature>
<gene>
    <name evidence="9" type="ORF">RH857_10265</name>
</gene>
<feature type="domain" description="ABC transmembrane type-1" evidence="8">
    <location>
        <begin position="78"/>
        <end position="258"/>
    </location>
</feature>
<proteinExistence type="inferred from homology"/>
<evidence type="ECO:0000256" key="1">
    <source>
        <dbReference type="ARBA" id="ARBA00004651"/>
    </source>
</evidence>
<feature type="transmembrane region" description="Helical" evidence="7">
    <location>
        <begin position="22"/>
        <end position="43"/>
    </location>
</feature>
<dbReference type="PANTHER" id="PTHR30151">
    <property type="entry name" value="ALKANE SULFONATE ABC TRANSPORTER-RELATED, MEMBRANE SUBUNIT"/>
    <property type="match status" value="1"/>
</dbReference>
<dbReference type="RefSeq" id="WP_310537886.1">
    <property type="nucleotide sequence ID" value="NZ_BAAAOC010000004.1"/>
</dbReference>
<feature type="transmembrane region" description="Helical" evidence="7">
    <location>
        <begin position="117"/>
        <end position="136"/>
    </location>
</feature>
<evidence type="ECO:0000256" key="2">
    <source>
        <dbReference type="ARBA" id="ARBA00022448"/>
    </source>
</evidence>
<organism evidence="9 10">
    <name type="scientific">Nesterenkonia flava</name>
    <dbReference type="NCBI Taxonomy" id="469799"/>
    <lineage>
        <taxon>Bacteria</taxon>
        <taxon>Bacillati</taxon>
        <taxon>Actinomycetota</taxon>
        <taxon>Actinomycetes</taxon>
        <taxon>Micrococcales</taxon>
        <taxon>Micrococcaceae</taxon>
        <taxon>Nesterenkonia</taxon>
    </lineage>
</organism>
<dbReference type="SUPFAM" id="SSF161098">
    <property type="entry name" value="MetI-like"/>
    <property type="match status" value="1"/>
</dbReference>
<feature type="transmembrane region" description="Helical" evidence="7">
    <location>
        <begin position="142"/>
        <end position="163"/>
    </location>
</feature>
<evidence type="ECO:0000256" key="7">
    <source>
        <dbReference type="RuleBase" id="RU363032"/>
    </source>
</evidence>
<keyword evidence="6 7" id="KW-0472">Membrane</keyword>
<keyword evidence="4 7" id="KW-0812">Transmembrane</keyword>
<keyword evidence="10" id="KW-1185">Reference proteome</keyword>
<dbReference type="Pfam" id="PF00528">
    <property type="entry name" value="BPD_transp_1"/>
    <property type="match status" value="1"/>
</dbReference>
<comment type="similarity">
    <text evidence="7">Belongs to the binding-protein-dependent transport system permease family.</text>
</comment>
<dbReference type="Gene3D" id="1.10.3720.10">
    <property type="entry name" value="MetI-like"/>
    <property type="match status" value="1"/>
</dbReference>
<dbReference type="Proteomes" id="UP001260872">
    <property type="component" value="Unassembled WGS sequence"/>
</dbReference>
<keyword evidence="5 7" id="KW-1133">Transmembrane helix</keyword>
<evidence type="ECO:0000256" key="3">
    <source>
        <dbReference type="ARBA" id="ARBA00022475"/>
    </source>
</evidence>
<sequence length="270" mass="28856">MSTTVPGTPAPPETKTRGATGWLSWLGINILHLWPLALVLIAWDLWVVINDYSALIAPRPWAAISDVITQPDQYASDTLFTALMSLGGLVVGTAVGTVCAILVWWSAALSGVVTPAALILRSVPISALIPIIARLVGYDDKAVFVSIVVITFFPSFVFVLSGLSSIPAAGRDLFAVMGAGKPQLLLRLGLLHSVPNLMISVRITAPIAVMAAILTEFLIGQNGLGALFAEARSYRQWDLAWGTAVIATVLSVAIFLSARWLERRVTDRVT</sequence>
<dbReference type="InterPro" id="IPR035906">
    <property type="entry name" value="MetI-like_sf"/>
</dbReference>
<accession>A0ABU1FV15</accession>
<evidence type="ECO:0000259" key="8">
    <source>
        <dbReference type="PROSITE" id="PS50928"/>
    </source>
</evidence>
<dbReference type="InterPro" id="IPR000515">
    <property type="entry name" value="MetI-like"/>
</dbReference>
<dbReference type="PROSITE" id="PS50928">
    <property type="entry name" value="ABC_TM1"/>
    <property type="match status" value="1"/>
</dbReference>
<comment type="subcellular location">
    <subcellularLocation>
        <location evidence="1 7">Cell membrane</location>
        <topology evidence="1 7">Multi-pass membrane protein</topology>
    </subcellularLocation>
</comment>
<dbReference type="PANTHER" id="PTHR30151:SF0">
    <property type="entry name" value="ABC TRANSPORTER PERMEASE PROTEIN MJ0413-RELATED"/>
    <property type="match status" value="1"/>
</dbReference>
<feature type="transmembrane region" description="Helical" evidence="7">
    <location>
        <begin position="239"/>
        <end position="261"/>
    </location>
</feature>
<dbReference type="EMBL" id="JAVKGT010000027">
    <property type="protein sequence ID" value="MDR5712512.1"/>
    <property type="molecule type" value="Genomic_DNA"/>
</dbReference>
<feature type="transmembrane region" description="Helical" evidence="7">
    <location>
        <begin position="197"/>
        <end position="219"/>
    </location>
</feature>
<keyword evidence="2 7" id="KW-0813">Transport</keyword>
<comment type="caution">
    <text evidence="9">The sequence shown here is derived from an EMBL/GenBank/DDBJ whole genome shotgun (WGS) entry which is preliminary data.</text>
</comment>
<evidence type="ECO:0000256" key="6">
    <source>
        <dbReference type="ARBA" id="ARBA00023136"/>
    </source>
</evidence>
<keyword evidence="3" id="KW-1003">Cell membrane</keyword>
<evidence type="ECO:0000256" key="5">
    <source>
        <dbReference type="ARBA" id="ARBA00022989"/>
    </source>
</evidence>